<dbReference type="PROSITE" id="PS50983">
    <property type="entry name" value="FE_B12_PBP"/>
    <property type="match status" value="1"/>
</dbReference>
<evidence type="ECO:0000256" key="2">
    <source>
        <dbReference type="ARBA" id="ARBA00008814"/>
    </source>
</evidence>
<evidence type="ECO:0000313" key="8">
    <source>
        <dbReference type="Proteomes" id="UP001155840"/>
    </source>
</evidence>
<dbReference type="GO" id="GO:0030288">
    <property type="term" value="C:outer membrane-bounded periplasmic space"/>
    <property type="evidence" value="ECO:0007669"/>
    <property type="project" value="TreeGrafter"/>
</dbReference>
<protein>
    <submittedName>
        <fullName evidence="7">ABC transporter substrate-binding protein</fullName>
    </submittedName>
</protein>
<keyword evidence="8" id="KW-1185">Reference proteome</keyword>
<dbReference type="GO" id="GO:1901678">
    <property type="term" value="P:iron coordination entity transport"/>
    <property type="evidence" value="ECO:0007669"/>
    <property type="project" value="UniProtKB-ARBA"/>
</dbReference>
<evidence type="ECO:0000313" key="7">
    <source>
        <dbReference type="EMBL" id="NHT77140.1"/>
    </source>
</evidence>
<dbReference type="PRINTS" id="PR01715">
    <property type="entry name" value="FERRIBNDNGPP"/>
</dbReference>
<dbReference type="Gene3D" id="3.40.50.1980">
    <property type="entry name" value="Nitrogenase molybdenum iron protein domain"/>
    <property type="match status" value="2"/>
</dbReference>
<dbReference type="Pfam" id="PF01497">
    <property type="entry name" value="Peripla_BP_2"/>
    <property type="match status" value="1"/>
</dbReference>
<evidence type="ECO:0000256" key="5">
    <source>
        <dbReference type="ARBA" id="ARBA00022729"/>
    </source>
</evidence>
<feature type="domain" description="Fe/B12 periplasmic-binding" evidence="6">
    <location>
        <begin position="33"/>
        <end position="295"/>
    </location>
</feature>
<reference evidence="7" key="1">
    <citation type="submission" date="2020-03" db="EMBL/GenBank/DDBJ databases">
        <title>Ferranicluibacter endophyticum gen. nov., sp. nov., a new genus isolated from Rubus ulmifolius Schott. stem.</title>
        <authorList>
            <person name="Roca-Couso R."/>
            <person name="Flores-Felix J.D."/>
            <person name="Igual J.M."/>
            <person name="Rivas R."/>
        </authorList>
    </citation>
    <scope>NUCLEOTIDE SEQUENCE</scope>
    <source>
        <strain evidence="7">CRRU44</strain>
    </source>
</reference>
<dbReference type="Proteomes" id="UP001155840">
    <property type="component" value="Unassembled WGS sequence"/>
</dbReference>
<comment type="subcellular location">
    <subcellularLocation>
        <location evidence="1">Cell envelope</location>
    </subcellularLocation>
</comment>
<accession>A0AA43ZFX0</accession>
<gene>
    <name evidence="7" type="ORF">G8E10_15600</name>
</gene>
<sequence length="297" mass="31923">MRITRRDILGAALAAPTVMLSRHSSYAEMNTARMVSLDLLITELLLTLGEIPIAVANIPLYRRLVSSPILPQGVMDLGPLNEPNLEYLQQLAPGRVLVADWQAPNLQSLARIAPLMPIKVFAGKAPALTHCETLLSDLGKLTGRGARAVEAIAATHEAIRTARSRLRTFSRAIYICRFSRDGRNIALFGGNGMLGDVAGRTGLRNAFSGRVNAAGVTNAPLSRLADEPDAVIVHFDRGEETDVALKRLESSALWLALPAVQKGHVIRMPVIYPSGGLRSAERFADQLGVQLAALADG</sequence>
<evidence type="ECO:0000256" key="1">
    <source>
        <dbReference type="ARBA" id="ARBA00004196"/>
    </source>
</evidence>
<dbReference type="PANTHER" id="PTHR30532">
    <property type="entry name" value="IRON III DICITRATE-BINDING PERIPLASMIC PROTEIN"/>
    <property type="match status" value="1"/>
</dbReference>
<keyword evidence="5" id="KW-0732">Signal</keyword>
<evidence type="ECO:0000259" key="6">
    <source>
        <dbReference type="PROSITE" id="PS50983"/>
    </source>
</evidence>
<dbReference type="RefSeq" id="WP_110802671.1">
    <property type="nucleotide sequence ID" value="NZ_JAANCM010000007.1"/>
</dbReference>
<comment type="caution">
    <text evidence="7">The sequence shown here is derived from an EMBL/GenBank/DDBJ whole genome shotgun (WGS) entry which is preliminary data.</text>
</comment>
<comment type="similarity">
    <text evidence="2">Belongs to the bacterial solute-binding protein 8 family.</text>
</comment>
<proteinExistence type="inferred from homology"/>
<name>A0AA43ZFX0_9HYPH</name>
<dbReference type="EMBL" id="JAANCM010000007">
    <property type="protein sequence ID" value="NHT77140.1"/>
    <property type="molecule type" value="Genomic_DNA"/>
</dbReference>
<keyword evidence="4" id="KW-0408">Iron</keyword>
<dbReference type="InterPro" id="IPR002491">
    <property type="entry name" value="ABC_transptr_periplasmic_BD"/>
</dbReference>
<dbReference type="AlphaFoldDB" id="A0AA43ZFX0"/>
<keyword evidence="4" id="KW-0410">Iron transport</keyword>
<dbReference type="SUPFAM" id="SSF53807">
    <property type="entry name" value="Helical backbone' metal receptor"/>
    <property type="match status" value="1"/>
</dbReference>
<keyword evidence="4" id="KW-0406">Ion transport</keyword>
<keyword evidence="3" id="KW-0813">Transport</keyword>
<organism evidence="7 8">
    <name type="scientific">Ferranicluibacter rubi</name>
    <dbReference type="NCBI Taxonomy" id="2715133"/>
    <lineage>
        <taxon>Bacteria</taxon>
        <taxon>Pseudomonadati</taxon>
        <taxon>Pseudomonadota</taxon>
        <taxon>Alphaproteobacteria</taxon>
        <taxon>Hyphomicrobiales</taxon>
        <taxon>Rhizobiaceae</taxon>
        <taxon>Ferranicluibacter</taxon>
    </lineage>
</organism>
<evidence type="ECO:0000256" key="4">
    <source>
        <dbReference type="ARBA" id="ARBA00022496"/>
    </source>
</evidence>
<evidence type="ECO:0000256" key="3">
    <source>
        <dbReference type="ARBA" id="ARBA00022448"/>
    </source>
</evidence>
<dbReference type="PANTHER" id="PTHR30532:SF1">
    <property type="entry name" value="IRON(3+)-HYDROXAMATE-BINDING PROTEIN FHUD"/>
    <property type="match status" value="1"/>
</dbReference>
<dbReference type="InterPro" id="IPR051313">
    <property type="entry name" value="Bact_iron-sidero_bind"/>
</dbReference>